<dbReference type="PANTHER" id="PTHR42793">
    <property type="entry name" value="COA BINDING DOMAIN CONTAINING PROTEIN"/>
    <property type="match status" value="1"/>
</dbReference>
<feature type="domain" description="N-acetyltransferase" evidence="1">
    <location>
        <begin position="25"/>
        <end position="175"/>
    </location>
</feature>
<dbReference type="InterPro" id="IPR003781">
    <property type="entry name" value="CoA-bd"/>
</dbReference>
<dbReference type="Gene3D" id="3.40.630.30">
    <property type="match status" value="1"/>
</dbReference>
<accession>A0A927RMY9</accession>
<dbReference type="SMART" id="SM00881">
    <property type="entry name" value="CoA_binding"/>
    <property type="match status" value="1"/>
</dbReference>
<dbReference type="SUPFAM" id="SSF52210">
    <property type="entry name" value="Succinyl-CoA synthetase domains"/>
    <property type="match status" value="2"/>
</dbReference>
<dbReference type="AlphaFoldDB" id="A0A927RMY9"/>
<dbReference type="Pfam" id="PF13607">
    <property type="entry name" value="Succ_CoA_lig"/>
    <property type="match status" value="1"/>
</dbReference>
<dbReference type="Gene3D" id="3.30.1490.20">
    <property type="entry name" value="ATP-grasp fold, A domain"/>
    <property type="match status" value="1"/>
</dbReference>
<dbReference type="InterPro" id="IPR016181">
    <property type="entry name" value="Acyl_CoA_acyltransferase"/>
</dbReference>
<dbReference type="SUPFAM" id="SSF56059">
    <property type="entry name" value="Glutathione synthetase ATP-binding domain-like"/>
    <property type="match status" value="1"/>
</dbReference>
<dbReference type="InterPro" id="IPR032875">
    <property type="entry name" value="Succ_CoA_lig_flav_dom"/>
</dbReference>
<organism evidence="2 3">
    <name type="scientific">Actinopolymorpha pittospori</name>
    <dbReference type="NCBI Taxonomy" id="648752"/>
    <lineage>
        <taxon>Bacteria</taxon>
        <taxon>Bacillati</taxon>
        <taxon>Actinomycetota</taxon>
        <taxon>Actinomycetes</taxon>
        <taxon>Propionibacteriales</taxon>
        <taxon>Actinopolymorphaceae</taxon>
        <taxon>Actinopolymorpha</taxon>
    </lineage>
</organism>
<dbReference type="Pfam" id="PF13380">
    <property type="entry name" value="CoA_binding_2"/>
    <property type="match status" value="1"/>
</dbReference>
<comment type="caution">
    <text evidence="2">The sequence shown here is derived from an EMBL/GenBank/DDBJ whole genome shotgun (WGS) entry which is preliminary data.</text>
</comment>
<reference evidence="2" key="1">
    <citation type="submission" date="2020-10" db="EMBL/GenBank/DDBJ databases">
        <title>Sequencing the genomes of 1000 actinobacteria strains.</title>
        <authorList>
            <person name="Klenk H.-P."/>
        </authorList>
    </citation>
    <scope>NUCLEOTIDE SEQUENCE</scope>
    <source>
        <strain evidence="2">DSM 45354</strain>
    </source>
</reference>
<dbReference type="Gene3D" id="3.40.50.261">
    <property type="entry name" value="Succinyl-CoA synthetase domains"/>
    <property type="match status" value="2"/>
</dbReference>
<dbReference type="InterPro" id="IPR016102">
    <property type="entry name" value="Succinyl-CoA_synth-like"/>
</dbReference>
<dbReference type="PANTHER" id="PTHR42793:SF1">
    <property type="entry name" value="PEPTIDYL-LYSINE N-ACETYLTRANSFERASE PATZ"/>
    <property type="match status" value="1"/>
</dbReference>
<protein>
    <submittedName>
        <fullName evidence="2">Acyl-CoA synthetase (NDP forming)/RimJ/RimL family protein N-acetyltransferase</fullName>
    </submittedName>
</protein>
<dbReference type="GO" id="GO:0016747">
    <property type="term" value="F:acyltransferase activity, transferring groups other than amino-acyl groups"/>
    <property type="evidence" value="ECO:0007669"/>
    <property type="project" value="InterPro"/>
</dbReference>
<dbReference type="CDD" id="cd04301">
    <property type="entry name" value="NAT_SF"/>
    <property type="match status" value="1"/>
</dbReference>
<dbReference type="SUPFAM" id="SSF51735">
    <property type="entry name" value="NAD(P)-binding Rossmann-fold domains"/>
    <property type="match status" value="1"/>
</dbReference>
<dbReference type="InterPro" id="IPR013815">
    <property type="entry name" value="ATP_grasp_subdomain_1"/>
</dbReference>
<dbReference type="PROSITE" id="PS51186">
    <property type="entry name" value="GNAT"/>
    <property type="match status" value="1"/>
</dbReference>
<dbReference type="Gene3D" id="3.40.50.720">
    <property type="entry name" value="NAD(P)-binding Rossmann-like Domain"/>
    <property type="match status" value="1"/>
</dbReference>
<evidence type="ECO:0000313" key="2">
    <source>
        <dbReference type="EMBL" id="MBE1609468.1"/>
    </source>
</evidence>
<dbReference type="Pfam" id="PF13549">
    <property type="entry name" value="ATP-grasp_5"/>
    <property type="match status" value="1"/>
</dbReference>
<dbReference type="InterPro" id="IPR000182">
    <property type="entry name" value="GNAT_dom"/>
</dbReference>
<dbReference type="SUPFAM" id="SSF55729">
    <property type="entry name" value="Acyl-CoA N-acyltransferases (Nat)"/>
    <property type="match status" value="1"/>
</dbReference>
<evidence type="ECO:0000259" key="1">
    <source>
        <dbReference type="PROSITE" id="PS51186"/>
    </source>
</evidence>
<dbReference type="GO" id="GO:0005524">
    <property type="term" value="F:ATP binding"/>
    <property type="evidence" value="ECO:0007669"/>
    <property type="project" value="InterPro"/>
</dbReference>
<dbReference type="Proteomes" id="UP000638648">
    <property type="component" value="Unassembled WGS sequence"/>
</dbReference>
<dbReference type="InterPro" id="IPR036291">
    <property type="entry name" value="NAD(P)-bd_dom_sf"/>
</dbReference>
<dbReference type="RefSeq" id="WP_192753037.1">
    <property type="nucleotide sequence ID" value="NZ_BAABJL010000162.1"/>
</dbReference>
<proteinExistence type="predicted"/>
<sequence>MTDPPDLPYPARWEADVVLRDGGTALLRPMRSDDADLLVSFYARVSEQSKYYRFFAPYPELSERDVARFTQVDHHDRVAFILTVGGEMIAVARYDRTGPAEAEAAFLVEDAHQGRGVGSVLLEHLAQAARENGIEKFTAEVLPENTRMAGVFREAGYQVTGGMEDGVVSYALEIEPTAMSLEVMGAREHRAEARSVARLLTPSSVAVVGASRSRDKVGQALVRNLVLGGFTGPVYAVNPTARAVAGVPAYASVLDIPGEIDLAVVAVPADSVRDVVIDCAAKGVHGLLVVSSGFAETGREGRNRQRQLARLARAYGLRVIGPSALGVINTDPELSLNASLSPVVPSRGRVGFFCQSGELGTVILETVARRGLGLSTFVSAGNRADVSGNDLMQYWGDDTETEVVLLYLESIGNPRKFSRVARRLAQSKPVVAVRSGRFTQGVPLGHTVHRTSVPQAAVDAMFRQAGVIQVDTLDAMLDVAQVLAYQPLPAGPDLAIVGNSDSLGMLAADTAAEAGLSVVRQAGALRPDATAEDFERALTDVVQDDAVDSVLAVYVSPLDLDGADVARVIAQVAGESAKPIVVTFLGSQGVPEPLRQYDERGVAVRGSVPSYPSPQAGVRALAKVTAYSQWRSRPRGQIPPVEGIAEERAREIVESVLAARPDGGDIEGAHLDALMRCYGVDIWPAYRVQSVEEAVATAERLEWDVVLKATAPHLRQRPDLADVWRNIDTAAEMHDAWSTMLSTIGEPESAGFVVQKMAAPGVPVVVGCAEDQMFGPIVSFGLAGVATELLGDLSYRIPPLTDVDAAEMVREVRAAPLLFGHHGGEHADVAALEDLLHRVARLAQDVPEVVAAELGPVLAGPDGLTVLGARVQVAPVEPQARMDWYARRLTRL</sequence>
<dbReference type="Pfam" id="PF00583">
    <property type="entry name" value="Acetyltransf_1"/>
    <property type="match status" value="1"/>
</dbReference>
<gene>
    <name evidence="2" type="ORF">HEB94_006316</name>
</gene>
<keyword evidence="3" id="KW-1185">Reference proteome</keyword>
<name>A0A927RMY9_9ACTN</name>
<dbReference type="Gene3D" id="3.30.470.20">
    <property type="entry name" value="ATP-grasp fold, B domain"/>
    <property type="match status" value="1"/>
</dbReference>
<evidence type="ECO:0000313" key="3">
    <source>
        <dbReference type="Proteomes" id="UP000638648"/>
    </source>
</evidence>
<dbReference type="EMBL" id="JADBEM010000001">
    <property type="protein sequence ID" value="MBE1609468.1"/>
    <property type="molecule type" value="Genomic_DNA"/>
</dbReference>